<organism evidence="1 2">
    <name type="scientific">Paenibacillus typhae</name>
    <dbReference type="NCBI Taxonomy" id="1174501"/>
    <lineage>
        <taxon>Bacteria</taxon>
        <taxon>Bacillati</taxon>
        <taxon>Bacillota</taxon>
        <taxon>Bacilli</taxon>
        <taxon>Bacillales</taxon>
        <taxon>Paenibacillaceae</taxon>
        <taxon>Paenibacillus</taxon>
    </lineage>
</organism>
<sequence length="58" mass="6194">MDIAALSTAMSQVSLQQAAGLQVLNLAKNSAEIMAQNMTQMLQQSPHPNLGKTLDIQV</sequence>
<dbReference type="STRING" id="1174501.SAMN05216192_12042"/>
<reference evidence="2" key="1">
    <citation type="submission" date="2016-10" db="EMBL/GenBank/DDBJ databases">
        <authorList>
            <person name="Varghese N."/>
            <person name="Submissions S."/>
        </authorList>
    </citation>
    <scope>NUCLEOTIDE SEQUENCE [LARGE SCALE GENOMIC DNA]</scope>
    <source>
        <strain evidence="2">CGMCC 1.11012</strain>
    </source>
</reference>
<gene>
    <name evidence="1" type="ORF">SAMN05216192_12042</name>
</gene>
<dbReference type="AlphaFoldDB" id="A0A1G8V4F3"/>
<protein>
    <submittedName>
        <fullName evidence="1">Putative motility protein</fullName>
    </submittedName>
</protein>
<dbReference type="EMBL" id="FNDX01000020">
    <property type="protein sequence ID" value="SDJ60952.1"/>
    <property type="molecule type" value="Genomic_DNA"/>
</dbReference>
<evidence type="ECO:0000313" key="2">
    <source>
        <dbReference type="Proteomes" id="UP000199050"/>
    </source>
</evidence>
<dbReference type="Pfam" id="PF14070">
    <property type="entry name" value="YjfB_motility"/>
    <property type="match status" value="1"/>
</dbReference>
<accession>A0A1G8V4F3</accession>
<dbReference type="OrthoDB" id="1924973at2"/>
<dbReference type="InterPro" id="IPR025906">
    <property type="entry name" value="YjfB_motility"/>
</dbReference>
<name>A0A1G8V4F3_9BACL</name>
<dbReference type="Proteomes" id="UP000199050">
    <property type="component" value="Unassembled WGS sequence"/>
</dbReference>
<keyword evidence="2" id="KW-1185">Reference proteome</keyword>
<dbReference type="RefSeq" id="WP_090715901.1">
    <property type="nucleotide sequence ID" value="NZ_CBCSKY010000020.1"/>
</dbReference>
<proteinExistence type="predicted"/>
<evidence type="ECO:0000313" key="1">
    <source>
        <dbReference type="EMBL" id="SDJ60952.1"/>
    </source>
</evidence>